<dbReference type="EC" id="6.5.1.2" evidence="2 15"/>
<feature type="binding site" evidence="15">
    <location>
        <position position="445"/>
    </location>
    <ligand>
        <name>Zn(2+)</name>
        <dbReference type="ChEBI" id="CHEBI:29105"/>
    </ligand>
</feature>
<keyword evidence="19" id="KW-1185">Reference proteome</keyword>
<comment type="catalytic activity">
    <reaction evidence="13 15 16">
        <text>NAD(+) + (deoxyribonucleotide)n-3'-hydroxyl + 5'-phospho-(deoxyribonucleotide)m = (deoxyribonucleotide)n+m + AMP + beta-nicotinamide D-nucleotide.</text>
        <dbReference type="EC" id="6.5.1.2"/>
    </reaction>
</comment>
<accession>A0A6L8WAS6</accession>
<dbReference type="SUPFAM" id="SSF52113">
    <property type="entry name" value="BRCT domain"/>
    <property type="match status" value="1"/>
</dbReference>
<comment type="function">
    <text evidence="1 15">DNA ligase that catalyzes the formation of phosphodiester linkages between 5'-phosphoryl and 3'-hydroxyl groups in double-stranded DNA using NAD as a coenzyme and as the energy source for the reaction. It is essential for DNA replication and repair of damaged DNA.</text>
</comment>
<keyword evidence="5 15" id="KW-0235">DNA replication</keyword>
<dbReference type="PANTHER" id="PTHR23389:SF9">
    <property type="entry name" value="DNA LIGASE"/>
    <property type="match status" value="1"/>
</dbReference>
<dbReference type="PROSITE" id="PS01056">
    <property type="entry name" value="DNA_LIGASE_N2"/>
    <property type="match status" value="1"/>
</dbReference>
<dbReference type="InterPro" id="IPR018239">
    <property type="entry name" value="DNA_ligase_AS"/>
</dbReference>
<dbReference type="GO" id="GO:0006281">
    <property type="term" value="P:DNA repair"/>
    <property type="evidence" value="ECO:0007669"/>
    <property type="project" value="UniProtKB-KW"/>
</dbReference>
<dbReference type="GO" id="GO:0003911">
    <property type="term" value="F:DNA ligase (NAD+) activity"/>
    <property type="evidence" value="ECO:0007669"/>
    <property type="project" value="UniProtKB-UniRule"/>
</dbReference>
<dbReference type="Pfam" id="PF00533">
    <property type="entry name" value="BRCT"/>
    <property type="match status" value="1"/>
</dbReference>
<dbReference type="SUPFAM" id="SSF47781">
    <property type="entry name" value="RuvA domain 2-like"/>
    <property type="match status" value="1"/>
</dbReference>
<dbReference type="EMBL" id="WTUW01000002">
    <property type="protein sequence ID" value="MZR31267.1"/>
    <property type="molecule type" value="Genomic_DNA"/>
</dbReference>
<keyword evidence="4 15" id="KW-0436">Ligase</keyword>
<dbReference type="InterPro" id="IPR041663">
    <property type="entry name" value="DisA/LigA_HHH"/>
</dbReference>
<dbReference type="NCBIfam" id="NF005932">
    <property type="entry name" value="PRK07956.1"/>
    <property type="match status" value="1"/>
</dbReference>
<sequence>MIIVDVENLSAEEARAKHSKLAEVLKAHDIAYYTHDAPVVSDAEYDQLRQQLLALEARFPELITADSPSQNVGATPAKGFGKVRHKVPMLSLDNAFSGDDLREFEGRIRRFLGLGATEDVAFFAEPKIDGLSASLRYEKGKFVQGATRGDGQEGEDITANLRGVTDLPLELSDAQSSVPDIFEVRGEVYMPKSDFLSLNTLQAENGGKIFANPRNAAAGSLRQLDFSITKSRNLRFFAYGWGEVSEIPGTKQSEVLAVFKDWGFTVNPLSRVCANMEEAIDAYRKIEELRAELDYDIDGVVFKVNRLEWQSRLGFVSRSPRWAIAHKFPAEQATTVIEEIEIQVGRTGALTPVARLHPVTVGGVVVSNATLHNEDEIIRKDIRVGDTVVVQRAGDVIPQVVQVHLDKRPEDSKPYEFPSKCPICGSHAVKEINESTGKEDAIRRCTGGLICRAQAVERLKHFVSRNAFDIEGLGAKLIESFYEDGLIQSPADIFTLEKRDSAQGNLTRIKNREGFGEKATRNLFDAIDERREISLDRFIYALGIRHIGQGNARLLARNYLGFANLRNHLTATGKAAGEAYAELLNIDGIGAAVADAVTEFFQEERNQGMLDDLLREITVVDFEAPTLESSVAGKTVVFTGTLELMTRQEMKAKAENLGAKVSGSISAKTDYLVAGANAGSKLKKATDLGVTILDEQEWLDLIGG</sequence>
<dbReference type="InterPro" id="IPR001357">
    <property type="entry name" value="BRCT_dom"/>
</dbReference>
<gene>
    <name evidence="15 18" type="primary">ligA</name>
    <name evidence="18" type="ORF">GQE98_11555</name>
</gene>
<feature type="binding site" evidence="15">
    <location>
        <position position="148"/>
    </location>
    <ligand>
        <name>NAD(+)</name>
        <dbReference type="ChEBI" id="CHEBI:57540"/>
    </ligand>
</feature>
<dbReference type="PROSITE" id="PS01055">
    <property type="entry name" value="DNA_LIGASE_N1"/>
    <property type="match status" value="1"/>
</dbReference>
<dbReference type="InterPro" id="IPR013839">
    <property type="entry name" value="DNAligase_adenylation"/>
</dbReference>
<evidence type="ECO:0000256" key="16">
    <source>
        <dbReference type="RuleBase" id="RU000618"/>
    </source>
</evidence>
<dbReference type="InterPro" id="IPR033136">
    <property type="entry name" value="DNA_ligase_CS"/>
</dbReference>
<feature type="binding site" evidence="15">
    <location>
        <position position="424"/>
    </location>
    <ligand>
        <name>Zn(2+)</name>
        <dbReference type="ChEBI" id="CHEBI:29105"/>
    </ligand>
</feature>
<feature type="binding site" evidence="15">
    <location>
        <begin position="42"/>
        <end position="46"/>
    </location>
    <ligand>
        <name>NAD(+)</name>
        <dbReference type="ChEBI" id="CHEBI:57540"/>
    </ligand>
</feature>
<evidence type="ECO:0000256" key="1">
    <source>
        <dbReference type="ARBA" id="ARBA00004067"/>
    </source>
</evidence>
<dbReference type="NCBIfam" id="TIGR00575">
    <property type="entry name" value="dnlj"/>
    <property type="match status" value="1"/>
</dbReference>
<dbReference type="CDD" id="cd17748">
    <property type="entry name" value="BRCT_DNA_ligase_like"/>
    <property type="match status" value="1"/>
</dbReference>
<evidence type="ECO:0000256" key="2">
    <source>
        <dbReference type="ARBA" id="ARBA00012722"/>
    </source>
</evidence>
<evidence type="ECO:0000256" key="13">
    <source>
        <dbReference type="ARBA" id="ARBA00034005"/>
    </source>
</evidence>
<dbReference type="InterPro" id="IPR013840">
    <property type="entry name" value="DNAligase_N"/>
</dbReference>
<feature type="binding site" evidence="15">
    <location>
        <position position="421"/>
    </location>
    <ligand>
        <name>Zn(2+)</name>
        <dbReference type="ChEBI" id="CHEBI:29105"/>
    </ligand>
</feature>
<evidence type="ECO:0000256" key="9">
    <source>
        <dbReference type="ARBA" id="ARBA00022842"/>
    </source>
</evidence>
<dbReference type="SUPFAM" id="SSF56091">
    <property type="entry name" value="DNA ligase/mRNA capping enzyme, catalytic domain"/>
    <property type="match status" value="1"/>
</dbReference>
<evidence type="ECO:0000259" key="17">
    <source>
        <dbReference type="PROSITE" id="PS50172"/>
    </source>
</evidence>
<feature type="binding site" evidence="15">
    <location>
        <begin position="91"/>
        <end position="92"/>
    </location>
    <ligand>
        <name>NAD(+)</name>
        <dbReference type="ChEBI" id="CHEBI:57540"/>
    </ligand>
</feature>
<dbReference type="FunFam" id="3.30.470.30:FF:000001">
    <property type="entry name" value="DNA ligase"/>
    <property type="match status" value="1"/>
</dbReference>
<dbReference type="GO" id="GO:0046872">
    <property type="term" value="F:metal ion binding"/>
    <property type="evidence" value="ECO:0007669"/>
    <property type="project" value="UniProtKB-KW"/>
</dbReference>
<dbReference type="SMART" id="SM00292">
    <property type="entry name" value="BRCT"/>
    <property type="match status" value="1"/>
</dbReference>
<dbReference type="InterPro" id="IPR001679">
    <property type="entry name" value="DNA_ligase"/>
</dbReference>
<dbReference type="PROSITE" id="PS50172">
    <property type="entry name" value="BRCT"/>
    <property type="match status" value="1"/>
</dbReference>
<dbReference type="SUPFAM" id="SSF50249">
    <property type="entry name" value="Nucleic acid-binding proteins"/>
    <property type="match status" value="1"/>
</dbReference>
<dbReference type="Gene3D" id="6.20.10.30">
    <property type="match status" value="1"/>
</dbReference>
<keyword evidence="9 15" id="KW-0460">Magnesium</keyword>
<dbReference type="InterPro" id="IPR004149">
    <property type="entry name" value="Znf_DNAligase_C4"/>
</dbReference>
<feature type="active site" description="N6-AMP-lysine intermediate" evidence="15">
    <location>
        <position position="127"/>
    </location>
</feature>
<feature type="binding site" evidence="15">
    <location>
        <position position="451"/>
    </location>
    <ligand>
        <name>Zn(2+)</name>
        <dbReference type="ChEBI" id="CHEBI:29105"/>
    </ligand>
</feature>
<proteinExistence type="inferred from homology"/>
<protein>
    <recommendedName>
        <fullName evidence="3 15">DNA ligase</fullName>
        <ecNumber evidence="2 15">6.5.1.2</ecNumber>
    </recommendedName>
    <alternativeName>
        <fullName evidence="15">Polydeoxyribonucleotide synthase [NAD(+)]</fullName>
    </alternativeName>
</protein>
<dbReference type="InterPro" id="IPR004150">
    <property type="entry name" value="NAD_DNA_ligase_OB"/>
</dbReference>
<evidence type="ECO:0000256" key="12">
    <source>
        <dbReference type="ARBA" id="ARBA00023211"/>
    </source>
</evidence>
<evidence type="ECO:0000256" key="5">
    <source>
        <dbReference type="ARBA" id="ARBA00022705"/>
    </source>
</evidence>
<evidence type="ECO:0000256" key="3">
    <source>
        <dbReference type="ARBA" id="ARBA00013308"/>
    </source>
</evidence>
<dbReference type="Pfam" id="PF03119">
    <property type="entry name" value="DNA_ligase_ZBD"/>
    <property type="match status" value="1"/>
</dbReference>
<dbReference type="Proteomes" id="UP000476030">
    <property type="component" value="Unassembled WGS sequence"/>
</dbReference>
<dbReference type="CDD" id="cd00114">
    <property type="entry name" value="LIGANc"/>
    <property type="match status" value="1"/>
</dbReference>
<dbReference type="SMART" id="SM00532">
    <property type="entry name" value="LIGANc"/>
    <property type="match status" value="1"/>
</dbReference>
<evidence type="ECO:0000313" key="19">
    <source>
        <dbReference type="Proteomes" id="UP000476030"/>
    </source>
</evidence>
<feature type="binding site" evidence="15">
    <location>
        <position position="187"/>
    </location>
    <ligand>
        <name>NAD(+)</name>
        <dbReference type="ChEBI" id="CHEBI:57540"/>
    </ligand>
</feature>
<comment type="cofactor">
    <cofactor evidence="15">
        <name>Mg(2+)</name>
        <dbReference type="ChEBI" id="CHEBI:18420"/>
    </cofactor>
    <cofactor evidence="15">
        <name>Mn(2+)</name>
        <dbReference type="ChEBI" id="CHEBI:29035"/>
    </cofactor>
</comment>
<dbReference type="InterPro" id="IPR010994">
    <property type="entry name" value="RuvA_2-like"/>
</dbReference>
<evidence type="ECO:0000313" key="18">
    <source>
        <dbReference type="EMBL" id="MZR31267.1"/>
    </source>
</evidence>
<keyword evidence="6 15" id="KW-0479">Metal-binding</keyword>
<dbReference type="Pfam" id="PF12826">
    <property type="entry name" value="HHH_2"/>
    <property type="match status" value="1"/>
</dbReference>
<keyword evidence="12 15" id="KW-0464">Manganese</keyword>
<evidence type="ECO:0000256" key="11">
    <source>
        <dbReference type="ARBA" id="ARBA00023204"/>
    </source>
</evidence>
<keyword evidence="11 15" id="KW-0234">DNA repair</keyword>
<feature type="binding site" evidence="15">
    <location>
        <position position="327"/>
    </location>
    <ligand>
        <name>NAD(+)</name>
        <dbReference type="ChEBI" id="CHEBI:57540"/>
    </ligand>
</feature>
<evidence type="ECO:0000256" key="8">
    <source>
        <dbReference type="ARBA" id="ARBA00022833"/>
    </source>
</evidence>
<reference evidence="18 19" key="1">
    <citation type="submission" date="2019-12" db="EMBL/GenBank/DDBJ databases">
        <title>Snethiella sp. nov. sp. isolated from sea sand.</title>
        <authorList>
            <person name="Kim J."/>
            <person name="Jeong S.E."/>
            <person name="Jung H.S."/>
            <person name="Jeon C.O."/>
        </authorList>
    </citation>
    <scope>NUCLEOTIDE SEQUENCE [LARGE SCALE GENOMIC DNA]</scope>
    <source>
        <strain evidence="18 19">DP05</strain>
    </source>
</reference>
<dbReference type="AlphaFoldDB" id="A0A6L8WAS6"/>
<dbReference type="Gene3D" id="2.40.50.140">
    <property type="entry name" value="Nucleic acid-binding proteins"/>
    <property type="match status" value="1"/>
</dbReference>
<dbReference type="GO" id="GO:0006260">
    <property type="term" value="P:DNA replication"/>
    <property type="evidence" value="ECO:0007669"/>
    <property type="project" value="UniProtKB-KW"/>
</dbReference>
<dbReference type="Pfam" id="PF03120">
    <property type="entry name" value="OB_DNA_ligase"/>
    <property type="match status" value="1"/>
</dbReference>
<evidence type="ECO:0000256" key="10">
    <source>
        <dbReference type="ARBA" id="ARBA00023027"/>
    </source>
</evidence>
<comment type="caution">
    <text evidence="18">The sequence shown here is derived from an EMBL/GenBank/DDBJ whole genome shotgun (WGS) entry which is preliminary data.</text>
</comment>
<feature type="binding site" evidence="15">
    <location>
        <position position="303"/>
    </location>
    <ligand>
        <name>NAD(+)</name>
        <dbReference type="ChEBI" id="CHEBI:57540"/>
    </ligand>
</feature>
<feature type="binding site" evidence="15">
    <location>
        <position position="125"/>
    </location>
    <ligand>
        <name>NAD(+)</name>
        <dbReference type="ChEBI" id="CHEBI:57540"/>
    </ligand>
</feature>
<dbReference type="Gene3D" id="3.30.470.30">
    <property type="entry name" value="DNA ligase/mRNA capping enzyme"/>
    <property type="match status" value="1"/>
</dbReference>
<dbReference type="InterPro" id="IPR036420">
    <property type="entry name" value="BRCT_dom_sf"/>
</dbReference>
<dbReference type="InterPro" id="IPR012340">
    <property type="entry name" value="NA-bd_OB-fold"/>
</dbReference>
<evidence type="ECO:0000256" key="4">
    <source>
        <dbReference type="ARBA" id="ARBA00022598"/>
    </source>
</evidence>
<name>A0A6L8WAS6_9PROT</name>
<keyword evidence="10 15" id="KW-0520">NAD</keyword>
<organism evidence="18 19">
    <name type="scientific">Sneathiella litorea</name>
    <dbReference type="NCBI Taxonomy" id="2606216"/>
    <lineage>
        <taxon>Bacteria</taxon>
        <taxon>Pseudomonadati</taxon>
        <taxon>Pseudomonadota</taxon>
        <taxon>Alphaproteobacteria</taxon>
        <taxon>Sneathiellales</taxon>
        <taxon>Sneathiellaceae</taxon>
        <taxon>Sneathiella</taxon>
    </lineage>
</organism>
<dbReference type="PANTHER" id="PTHR23389">
    <property type="entry name" value="CHROMOSOME TRANSMISSION FIDELITY FACTOR 18"/>
    <property type="match status" value="1"/>
</dbReference>
<evidence type="ECO:0000256" key="6">
    <source>
        <dbReference type="ARBA" id="ARBA00022723"/>
    </source>
</evidence>
<dbReference type="Gene3D" id="1.10.150.20">
    <property type="entry name" value="5' to 3' exonuclease, C-terminal subdomain"/>
    <property type="match status" value="2"/>
</dbReference>
<keyword evidence="7 15" id="KW-0227">DNA damage</keyword>
<comment type="similarity">
    <text evidence="14 15">Belongs to the NAD-dependent DNA ligase family. LigA subfamily.</text>
</comment>
<feature type="domain" description="BRCT" evidence="17">
    <location>
        <begin position="626"/>
        <end position="699"/>
    </location>
</feature>
<dbReference type="Gene3D" id="1.10.287.610">
    <property type="entry name" value="Helix hairpin bin"/>
    <property type="match status" value="1"/>
</dbReference>
<dbReference type="HAMAP" id="MF_01588">
    <property type="entry name" value="DNA_ligase_A"/>
    <property type="match status" value="1"/>
</dbReference>
<evidence type="ECO:0000256" key="15">
    <source>
        <dbReference type="HAMAP-Rule" id="MF_01588"/>
    </source>
</evidence>
<dbReference type="PIRSF" id="PIRSF001604">
    <property type="entry name" value="LigA"/>
    <property type="match status" value="1"/>
</dbReference>
<dbReference type="GO" id="GO:0005829">
    <property type="term" value="C:cytosol"/>
    <property type="evidence" value="ECO:0007669"/>
    <property type="project" value="TreeGrafter"/>
</dbReference>
<evidence type="ECO:0000256" key="7">
    <source>
        <dbReference type="ARBA" id="ARBA00022763"/>
    </source>
</evidence>
<dbReference type="FunFam" id="2.40.50.140:FF:000012">
    <property type="entry name" value="DNA ligase"/>
    <property type="match status" value="1"/>
</dbReference>
<keyword evidence="8 15" id="KW-0862">Zinc</keyword>
<dbReference type="Pfam" id="PF01653">
    <property type="entry name" value="DNA_ligase_aden"/>
    <property type="match status" value="1"/>
</dbReference>
<dbReference type="Gene3D" id="3.40.50.10190">
    <property type="entry name" value="BRCT domain"/>
    <property type="match status" value="1"/>
</dbReference>
<dbReference type="FunFam" id="1.10.150.20:FF:000007">
    <property type="entry name" value="DNA ligase"/>
    <property type="match status" value="1"/>
</dbReference>
<evidence type="ECO:0000256" key="14">
    <source>
        <dbReference type="ARBA" id="ARBA00060881"/>
    </source>
</evidence>